<gene>
    <name evidence="2" type="ORF">LITE_LOCUS20143</name>
</gene>
<evidence type="ECO:0000313" key="3">
    <source>
        <dbReference type="Proteomes" id="UP001154282"/>
    </source>
</evidence>
<dbReference type="EMBL" id="CAMGYJ010000005">
    <property type="protein sequence ID" value="CAI0424955.1"/>
    <property type="molecule type" value="Genomic_DNA"/>
</dbReference>
<proteinExistence type="predicted"/>
<feature type="region of interest" description="Disordered" evidence="1">
    <location>
        <begin position="1"/>
        <end position="79"/>
    </location>
</feature>
<dbReference type="AlphaFoldDB" id="A0AAV0KRY9"/>
<sequence>MTFQPIVLLGTTRRTGDRDDDDKWKTEIDVDENHNNRDQRYDQNGKRTRFPTAAIRGGVPVPRGTSTTVKRGGTWDQRR</sequence>
<name>A0AAV0KRY9_9ROSI</name>
<comment type="caution">
    <text evidence="2">The sequence shown here is derived from an EMBL/GenBank/DDBJ whole genome shotgun (WGS) entry which is preliminary data.</text>
</comment>
<accession>A0AAV0KRY9</accession>
<keyword evidence="3" id="KW-1185">Reference proteome</keyword>
<dbReference type="Proteomes" id="UP001154282">
    <property type="component" value="Unassembled WGS sequence"/>
</dbReference>
<evidence type="ECO:0000313" key="2">
    <source>
        <dbReference type="EMBL" id="CAI0424955.1"/>
    </source>
</evidence>
<feature type="compositionally biased region" description="Basic and acidic residues" evidence="1">
    <location>
        <begin position="14"/>
        <end position="45"/>
    </location>
</feature>
<evidence type="ECO:0000256" key="1">
    <source>
        <dbReference type="SAM" id="MobiDB-lite"/>
    </source>
</evidence>
<protein>
    <submittedName>
        <fullName evidence="2">Uncharacterized protein</fullName>
    </submittedName>
</protein>
<organism evidence="2 3">
    <name type="scientific">Linum tenue</name>
    <dbReference type="NCBI Taxonomy" id="586396"/>
    <lineage>
        <taxon>Eukaryota</taxon>
        <taxon>Viridiplantae</taxon>
        <taxon>Streptophyta</taxon>
        <taxon>Embryophyta</taxon>
        <taxon>Tracheophyta</taxon>
        <taxon>Spermatophyta</taxon>
        <taxon>Magnoliopsida</taxon>
        <taxon>eudicotyledons</taxon>
        <taxon>Gunneridae</taxon>
        <taxon>Pentapetalae</taxon>
        <taxon>rosids</taxon>
        <taxon>fabids</taxon>
        <taxon>Malpighiales</taxon>
        <taxon>Linaceae</taxon>
        <taxon>Linum</taxon>
    </lineage>
</organism>
<reference evidence="2" key="1">
    <citation type="submission" date="2022-08" db="EMBL/GenBank/DDBJ databases">
        <authorList>
            <person name="Gutierrez-Valencia J."/>
        </authorList>
    </citation>
    <scope>NUCLEOTIDE SEQUENCE</scope>
</reference>